<gene>
    <name evidence="2" type="ORF">RFV38_12560</name>
</gene>
<dbReference type="PANTHER" id="PTHR40111:SF1">
    <property type="entry name" value="CEPHALOSPORIN-C DEACETYLASE"/>
    <property type="match status" value="1"/>
</dbReference>
<dbReference type="EMBL" id="JAVIKH010000030">
    <property type="protein sequence ID" value="MDX8337317.1"/>
    <property type="molecule type" value="Genomic_DNA"/>
</dbReference>
<sequence length="316" mass="36127">MPNVDLPLNELKNYIGISPTPIDLIEFWKESLDELREKAAEVIITSAAFDTPICECYDLNFKGIDGEKIYVKMLLPKNICNPVPAIIEFHGYGGNGGDWSKRLSYPASGIAYFSMDCRDQMGNSGKEYFRSGNLIRGLLEGPKKLYYRNLYLDAIRLLDIVFEMKNIDKKNVVTLGYSQGGAISLVSGALDPRVSKIFSIYPYLSDFKRVWDLDLGDFAYQELKDFFRWYDPQHKNEKKIFETLSYIDVKNFAKNIVGEVTMVTGLVDKVCPPSTQFAVFNNIKSKKEHIIYPDFGHENINGLEDIIYEWALNLLK</sequence>
<comment type="caution">
    <text evidence="2">The sequence shown here is derived from an EMBL/GenBank/DDBJ whole genome shotgun (WGS) entry which is preliminary data.</text>
</comment>
<dbReference type="PANTHER" id="PTHR40111">
    <property type="entry name" value="CEPHALOSPORIN-C DEACETYLASE"/>
    <property type="match status" value="1"/>
</dbReference>
<evidence type="ECO:0000313" key="2">
    <source>
        <dbReference type="EMBL" id="MDX8337317.1"/>
    </source>
</evidence>
<dbReference type="RefSeq" id="WP_320314659.1">
    <property type="nucleotide sequence ID" value="NZ_JAVIKH010000030.1"/>
</dbReference>
<dbReference type="Proteomes" id="UP001279681">
    <property type="component" value="Unassembled WGS sequence"/>
</dbReference>
<organism evidence="2 3">
    <name type="scientific">Candidatus Cetobacterium colombiensis</name>
    <dbReference type="NCBI Taxonomy" id="3073100"/>
    <lineage>
        <taxon>Bacteria</taxon>
        <taxon>Fusobacteriati</taxon>
        <taxon>Fusobacteriota</taxon>
        <taxon>Fusobacteriia</taxon>
        <taxon>Fusobacteriales</taxon>
        <taxon>Fusobacteriaceae</taxon>
        <taxon>Cetobacterium</taxon>
    </lineage>
</organism>
<dbReference type="Pfam" id="PF05448">
    <property type="entry name" value="AXE1"/>
    <property type="match status" value="1"/>
</dbReference>
<protein>
    <submittedName>
        <fullName evidence="2">Acetylxylan esterase</fullName>
    </submittedName>
</protein>
<dbReference type="InterPro" id="IPR039069">
    <property type="entry name" value="CE7"/>
</dbReference>
<evidence type="ECO:0000313" key="3">
    <source>
        <dbReference type="Proteomes" id="UP001279681"/>
    </source>
</evidence>
<dbReference type="InterPro" id="IPR008391">
    <property type="entry name" value="AXE1_dom"/>
</dbReference>
<dbReference type="SUPFAM" id="SSF53474">
    <property type="entry name" value="alpha/beta-Hydrolases"/>
    <property type="match status" value="1"/>
</dbReference>
<keyword evidence="3" id="KW-1185">Reference proteome</keyword>
<name>A0ABU4WCR5_9FUSO</name>
<accession>A0ABU4WCR5</accession>
<evidence type="ECO:0000259" key="1">
    <source>
        <dbReference type="Pfam" id="PF05448"/>
    </source>
</evidence>
<dbReference type="InterPro" id="IPR029058">
    <property type="entry name" value="AB_hydrolase_fold"/>
</dbReference>
<feature type="domain" description="Acetyl xylan esterase" evidence="1">
    <location>
        <begin position="1"/>
        <end position="313"/>
    </location>
</feature>
<proteinExistence type="predicted"/>
<dbReference type="Gene3D" id="3.40.50.1820">
    <property type="entry name" value="alpha/beta hydrolase"/>
    <property type="match status" value="1"/>
</dbReference>
<reference evidence="3" key="1">
    <citation type="submission" date="2023-07" db="EMBL/GenBank/DDBJ databases">
        <authorList>
            <person name="Colorado M.A."/>
            <person name="Villamil L.M."/>
            <person name="Melo J.F."/>
            <person name="Rodriguez J.A."/>
            <person name="Ruiz R.Y."/>
        </authorList>
    </citation>
    <scope>NUCLEOTIDE SEQUENCE [LARGE SCALE GENOMIC DNA]</scope>
    <source>
        <strain evidence="3">C33</strain>
    </source>
</reference>